<dbReference type="Proteomes" id="UP001147700">
    <property type="component" value="Unassembled WGS sequence"/>
</dbReference>
<gene>
    <name evidence="1" type="ORF">OJ962_34150</name>
</gene>
<proteinExistence type="predicted"/>
<organism evidence="1 2">
    <name type="scientific">Solirubrobacter deserti</name>
    <dbReference type="NCBI Taxonomy" id="2282478"/>
    <lineage>
        <taxon>Bacteria</taxon>
        <taxon>Bacillati</taxon>
        <taxon>Actinomycetota</taxon>
        <taxon>Thermoleophilia</taxon>
        <taxon>Solirubrobacterales</taxon>
        <taxon>Solirubrobacteraceae</taxon>
        <taxon>Solirubrobacter</taxon>
    </lineage>
</organism>
<evidence type="ECO:0000313" key="2">
    <source>
        <dbReference type="Proteomes" id="UP001147700"/>
    </source>
</evidence>
<accession>A0ABT4RVF9</accession>
<dbReference type="EMBL" id="JAPCID010000107">
    <property type="protein sequence ID" value="MDA0142578.1"/>
    <property type="molecule type" value="Genomic_DNA"/>
</dbReference>
<reference evidence="1" key="1">
    <citation type="submission" date="2022-10" db="EMBL/GenBank/DDBJ databases">
        <title>The WGS of Solirubrobacter sp. CPCC 204708.</title>
        <authorList>
            <person name="Jiang Z."/>
        </authorList>
    </citation>
    <scope>NUCLEOTIDE SEQUENCE</scope>
    <source>
        <strain evidence="1">CPCC 204708</strain>
    </source>
</reference>
<sequence>PTFRLPAPRLEAQAKVVFVDGSALSVGNSWTGEPGVRGVLKERVERDPRSECAGSLGGQGG</sequence>
<dbReference type="RefSeq" id="WP_270006947.1">
    <property type="nucleotide sequence ID" value="NZ_JAPCID010000107.1"/>
</dbReference>
<feature type="non-terminal residue" evidence="1">
    <location>
        <position position="1"/>
    </location>
</feature>
<comment type="caution">
    <text evidence="1">The sequence shown here is derived from an EMBL/GenBank/DDBJ whole genome shotgun (WGS) entry which is preliminary data.</text>
</comment>
<evidence type="ECO:0000313" key="1">
    <source>
        <dbReference type="EMBL" id="MDA0142578.1"/>
    </source>
</evidence>
<evidence type="ECO:0008006" key="3">
    <source>
        <dbReference type="Google" id="ProtNLM"/>
    </source>
</evidence>
<name>A0ABT4RVF9_9ACTN</name>
<keyword evidence="2" id="KW-1185">Reference proteome</keyword>
<protein>
    <recommendedName>
        <fullName evidence="3">Transposase</fullName>
    </recommendedName>
</protein>